<accession>A0A699ZST3</accession>
<dbReference type="GO" id="GO:0006271">
    <property type="term" value="P:DNA strand elongation involved in DNA replication"/>
    <property type="evidence" value="ECO:0007669"/>
    <property type="project" value="TreeGrafter"/>
</dbReference>
<dbReference type="GO" id="GO:0043625">
    <property type="term" value="C:delta DNA polymerase complex"/>
    <property type="evidence" value="ECO:0007669"/>
    <property type="project" value="TreeGrafter"/>
</dbReference>
<evidence type="ECO:0000256" key="2">
    <source>
        <dbReference type="ARBA" id="ARBA00022705"/>
    </source>
</evidence>
<reference evidence="4 5" key="1">
    <citation type="submission" date="2020-02" db="EMBL/GenBank/DDBJ databases">
        <title>Draft genome sequence of Haematococcus lacustris strain NIES-144.</title>
        <authorList>
            <person name="Morimoto D."/>
            <person name="Nakagawa S."/>
            <person name="Yoshida T."/>
            <person name="Sawayama S."/>
        </authorList>
    </citation>
    <scope>NUCLEOTIDE SEQUENCE [LARGE SCALE GENOMIC DNA]</scope>
    <source>
        <strain evidence="4 5">NIES-144</strain>
    </source>
</reference>
<organism evidence="4 5">
    <name type="scientific">Haematococcus lacustris</name>
    <name type="common">Green alga</name>
    <name type="synonym">Haematococcus pluvialis</name>
    <dbReference type="NCBI Taxonomy" id="44745"/>
    <lineage>
        <taxon>Eukaryota</taxon>
        <taxon>Viridiplantae</taxon>
        <taxon>Chlorophyta</taxon>
        <taxon>core chlorophytes</taxon>
        <taxon>Chlorophyceae</taxon>
        <taxon>CS clade</taxon>
        <taxon>Chlamydomonadales</taxon>
        <taxon>Haematococcaceae</taxon>
        <taxon>Haematococcus</taxon>
    </lineage>
</organism>
<evidence type="ECO:0000256" key="1">
    <source>
        <dbReference type="ARBA" id="ARBA00006035"/>
    </source>
</evidence>
<evidence type="ECO:0000313" key="5">
    <source>
        <dbReference type="Proteomes" id="UP000485058"/>
    </source>
</evidence>
<sequence length="315" mass="34075">MGMGLDPGAIQARHVAVTLATWDAVWGEYLHPKWAEQRMRLHGAQEKVLERYFMKIHLAVDMLTGMLEEEVGLAAQVVRLVVAGGSVGSLDTIAQANQYSKHQLALQPIKELDAYCAELGCALPLDIMPGAEDPTNVALPQQPLHRCLLPGSSRCPELVRATNPHAFQLDGVRLLGTSGQPVDDMVKYSQQPDRLAVLEWSLRWRHLAPTAPDTLTTYPFHDRDPFILDATPHVLFAGNQPEFATRMATGAGGQAVRLIAVPSFHRTGCLVLLNLRSLECRPVCFGCSLGDGQPATPTPPAVAASGQDAAAVMAQ</sequence>
<dbReference type="InterPro" id="IPR007185">
    <property type="entry name" value="DNA_pol_a/d/e_bsu"/>
</dbReference>
<keyword evidence="2" id="KW-0235">DNA replication</keyword>
<dbReference type="GO" id="GO:0003677">
    <property type="term" value="F:DNA binding"/>
    <property type="evidence" value="ECO:0007669"/>
    <property type="project" value="InterPro"/>
</dbReference>
<gene>
    <name evidence="4" type="ORF">HaLaN_15887</name>
</gene>
<protein>
    <recommendedName>
        <fullName evidence="3">DNA polymerase alpha/delta/epsilon subunit B domain-containing protein</fullName>
    </recommendedName>
</protein>
<comment type="similarity">
    <text evidence="1">Belongs to the DNA polymerase delta/II small subunit family.</text>
</comment>
<dbReference type="AlphaFoldDB" id="A0A699ZST3"/>
<evidence type="ECO:0000259" key="3">
    <source>
        <dbReference type="Pfam" id="PF04042"/>
    </source>
</evidence>
<evidence type="ECO:0000313" key="4">
    <source>
        <dbReference type="EMBL" id="GFH19002.1"/>
    </source>
</evidence>
<dbReference type="InterPro" id="IPR024826">
    <property type="entry name" value="DNA_pol_delta/II_ssu"/>
</dbReference>
<dbReference type="PANTHER" id="PTHR10416:SF0">
    <property type="entry name" value="DNA POLYMERASE DELTA SUBUNIT 2"/>
    <property type="match status" value="1"/>
</dbReference>
<dbReference type="PANTHER" id="PTHR10416">
    <property type="entry name" value="DNA POLYMERASE DELTA SUBUNIT 2"/>
    <property type="match status" value="1"/>
</dbReference>
<feature type="domain" description="DNA polymerase alpha/delta/epsilon subunit B" evidence="3">
    <location>
        <begin position="57"/>
        <end position="245"/>
    </location>
</feature>
<dbReference type="Proteomes" id="UP000485058">
    <property type="component" value="Unassembled WGS sequence"/>
</dbReference>
<dbReference type="CDD" id="cd07387">
    <property type="entry name" value="MPP_PolD2_C"/>
    <property type="match status" value="1"/>
</dbReference>
<proteinExistence type="inferred from homology"/>
<dbReference type="EMBL" id="BLLF01001390">
    <property type="protein sequence ID" value="GFH19002.1"/>
    <property type="molecule type" value="Genomic_DNA"/>
</dbReference>
<keyword evidence="5" id="KW-1185">Reference proteome</keyword>
<name>A0A699ZST3_HAELA</name>
<dbReference type="Pfam" id="PF04042">
    <property type="entry name" value="DNA_pol_E_B"/>
    <property type="match status" value="1"/>
</dbReference>
<dbReference type="Gene3D" id="3.60.21.50">
    <property type="match status" value="1"/>
</dbReference>
<dbReference type="InterPro" id="IPR041863">
    <property type="entry name" value="PolD2_C"/>
</dbReference>
<comment type="caution">
    <text evidence="4">The sequence shown here is derived from an EMBL/GenBank/DDBJ whole genome shotgun (WGS) entry which is preliminary data.</text>
</comment>